<keyword evidence="7" id="KW-0472">Membrane</keyword>
<organism evidence="8 9">
    <name type="scientific">Tegillarca granosa</name>
    <name type="common">Malaysian cockle</name>
    <name type="synonym">Anadara granosa</name>
    <dbReference type="NCBI Taxonomy" id="220873"/>
    <lineage>
        <taxon>Eukaryota</taxon>
        <taxon>Metazoa</taxon>
        <taxon>Spiralia</taxon>
        <taxon>Lophotrochozoa</taxon>
        <taxon>Mollusca</taxon>
        <taxon>Bivalvia</taxon>
        <taxon>Autobranchia</taxon>
        <taxon>Pteriomorphia</taxon>
        <taxon>Arcoida</taxon>
        <taxon>Arcoidea</taxon>
        <taxon>Arcidae</taxon>
        <taxon>Tegillarca</taxon>
    </lineage>
</organism>
<comment type="subcellular location">
    <subcellularLocation>
        <location evidence="2">Cell membrane</location>
    </subcellularLocation>
    <subcellularLocation>
        <location evidence="1">Membrane</location>
        <topology evidence="1">Multi-pass membrane protein</topology>
    </subcellularLocation>
</comment>
<evidence type="ECO:0000256" key="5">
    <source>
        <dbReference type="ARBA" id="ARBA00023065"/>
    </source>
</evidence>
<dbReference type="InterPro" id="IPR036719">
    <property type="entry name" value="Neuro-gated_channel_TM_sf"/>
</dbReference>
<keyword evidence="7" id="KW-0812">Transmembrane</keyword>
<keyword evidence="5" id="KW-0406">Ion transport</keyword>
<keyword evidence="9" id="KW-1185">Reference proteome</keyword>
<evidence type="ECO:0000256" key="2">
    <source>
        <dbReference type="ARBA" id="ARBA00004236"/>
    </source>
</evidence>
<evidence type="ECO:0000256" key="6">
    <source>
        <dbReference type="ARBA" id="ARBA00023303"/>
    </source>
</evidence>
<dbReference type="InterPro" id="IPR006028">
    <property type="entry name" value="GABAA/Glycine_rcpt"/>
</dbReference>
<keyword evidence="7" id="KW-1133">Transmembrane helix</keyword>
<name>A0ABQ9FCJ5_TEGGR</name>
<gene>
    <name evidence="8" type="ORF">KUTeg_009036</name>
</gene>
<evidence type="ECO:0000256" key="7">
    <source>
        <dbReference type="SAM" id="Phobius"/>
    </source>
</evidence>
<feature type="non-terminal residue" evidence="8">
    <location>
        <position position="324"/>
    </location>
</feature>
<feature type="transmembrane region" description="Helical" evidence="7">
    <location>
        <begin position="263"/>
        <end position="285"/>
    </location>
</feature>
<keyword evidence="3" id="KW-0813">Transport</keyword>
<evidence type="ECO:0000256" key="1">
    <source>
        <dbReference type="ARBA" id="ARBA00004141"/>
    </source>
</evidence>
<dbReference type="Gene3D" id="1.20.58.390">
    <property type="entry name" value="Neurotransmitter-gated ion-channel transmembrane domain"/>
    <property type="match status" value="1"/>
</dbReference>
<evidence type="ECO:0000313" key="9">
    <source>
        <dbReference type="Proteomes" id="UP001217089"/>
    </source>
</evidence>
<dbReference type="PANTHER" id="PTHR18945">
    <property type="entry name" value="NEUROTRANSMITTER GATED ION CHANNEL"/>
    <property type="match status" value="1"/>
</dbReference>
<accession>A0ABQ9FCJ5</accession>
<dbReference type="EMBL" id="JARBDR010000367">
    <property type="protein sequence ID" value="KAJ8313408.1"/>
    <property type="molecule type" value="Genomic_DNA"/>
</dbReference>
<protein>
    <recommendedName>
        <fullName evidence="10">Neurotransmitter-gated ion-channel ligand-binding domain-containing protein</fullName>
    </recommendedName>
</protein>
<dbReference type="Proteomes" id="UP001217089">
    <property type="component" value="Unassembled WGS sequence"/>
</dbReference>
<evidence type="ECO:0000256" key="4">
    <source>
        <dbReference type="ARBA" id="ARBA00022475"/>
    </source>
</evidence>
<feature type="transmembrane region" description="Helical" evidence="7">
    <location>
        <begin position="301"/>
        <end position="323"/>
    </location>
</feature>
<sequence>MLFYLGFYHVILSRILPCYFISDFTMLFYLGFYHVILSLIILQRSVHIKVVFLKVGEIDTVKEKYQADVYIQARWREPLLDMRQKKIWREIQYGKLDEAYVVEKRRIYGHFTEKLELNEFPFDSQFLNLSLSSELGANEVDMVEDDQEISFINVACFVDEQEWSLYDFVSSIKHVTTKEFSRSKNMKYPGISFGCCADRRYGFFIWNMILIMTFISLLSFSTFAVSRALTQNRLQLSMTLMLTSVAVRFVANQNLPKISYLTYMDIFILYCIAFTFGVCMWHAIISRFESNPALQEVIDNWAFVVFVIIYLLFNFIYFTVIVCK</sequence>
<dbReference type="Gene3D" id="2.70.170.10">
    <property type="entry name" value="Neurotransmitter-gated ion-channel ligand-binding domain"/>
    <property type="match status" value="1"/>
</dbReference>
<evidence type="ECO:0000256" key="3">
    <source>
        <dbReference type="ARBA" id="ARBA00022448"/>
    </source>
</evidence>
<dbReference type="SUPFAM" id="SSF63712">
    <property type="entry name" value="Nicotinic receptor ligand binding domain-like"/>
    <property type="match status" value="1"/>
</dbReference>
<dbReference type="SUPFAM" id="SSF90112">
    <property type="entry name" value="Neurotransmitter-gated ion-channel transmembrane pore"/>
    <property type="match status" value="1"/>
</dbReference>
<dbReference type="InterPro" id="IPR036734">
    <property type="entry name" value="Neur_chan_lig-bd_sf"/>
</dbReference>
<dbReference type="PRINTS" id="PR00253">
    <property type="entry name" value="GABAARECEPTR"/>
</dbReference>
<feature type="transmembrane region" description="Helical" evidence="7">
    <location>
        <begin position="201"/>
        <end position="222"/>
    </location>
</feature>
<proteinExistence type="predicted"/>
<comment type="caution">
    <text evidence="8">The sequence shown here is derived from an EMBL/GenBank/DDBJ whole genome shotgun (WGS) entry which is preliminary data.</text>
</comment>
<reference evidence="8 9" key="1">
    <citation type="submission" date="2022-12" db="EMBL/GenBank/DDBJ databases">
        <title>Chromosome-level genome of Tegillarca granosa.</title>
        <authorList>
            <person name="Kim J."/>
        </authorList>
    </citation>
    <scope>NUCLEOTIDE SEQUENCE [LARGE SCALE GENOMIC DNA]</scope>
    <source>
        <strain evidence="8">Teg-2019</strain>
        <tissue evidence="8">Adductor muscle</tissue>
    </source>
</reference>
<dbReference type="InterPro" id="IPR006201">
    <property type="entry name" value="Neur_channel"/>
</dbReference>
<feature type="transmembrane region" description="Helical" evidence="7">
    <location>
        <begin position="234"/>
        <end position="251"/>
    </location>
</feature>
<feature type="transmembrane region" description="Helical" evidence="7">
    <location>
        <begin position="20"/>
        <end position="42"/>
    </location>
</feature>
<evidence type="ECO:0008006" key="10">
    <source>
        <dbReference type="Google" id="ProtNLM"/>
    </source>
</evidence>
<evidence type="ECO:0000313" key="8">
    <source>
        <dbReference type="EMBL" id="KAJ8313408.1"/>
    </source>
</evidence>
<keyword evidence="4" id="KW-1003">Cell membrane</keyword>
<keyword evidence="6" id="KW-0407">Ion channel</keyword>
<dbReference type="InterPro" id="IPR038050">
    <property type="entry name" value="Neuro_actylchol_rec"/>
</dbReference>